<gene>
    <name evidence="3" type="ORF">QTG54_005222</name>
</gene>
<evidence type="ECO:0000256" key="2">
    <source>
        <dbReference type="SAM" id="Phobius"/>
    </source>
</evidence>
<keyword evidence="2" id="KW-0472">Membrane</keyword>
<accession>A0AAD9DF91</accession>
<evidence type="ECO:0000313" key="3">
    <source>
        <dbReference type="EMBL" id="KAK1743625.1"/>
    </source>
</evidence>
<keyword evidence="4" id="KW-1185">Reference proteome</keyword>
<feature type="transmembrane region" description="Helical" evidence="2">
    <location>
        <begin position="21"/>
        <end position="38"/>
    </location>
</feature>
<dbReference type="Proteomes" id="UP001224775">
    <property type="component" value="Unassembled WGS sequence"/>
</dbReference>
<keyword evidence="2" id="KW-0812">Transmembrane</keyword>
<protein>
    <submittedName>
        <fullName evidence="3">Uncharacterized protein</fullName>
    </submittedName>
</protein>
<reference evidence="3" key="1">
    <citation type="submission" date="2023-06" db="EMBL/GenBank/DDBJ databases">
        <title>Survivors Of The Sea: Transcriptome response of Skeletonema marinoi to long-term dormancy.</title>
        <authorList>
            <person name="Pinder M.I.M."/>
            <person name="Kourtchenko O."/>
            <person name="Robertson E.K."/>
            <person name="Larsson T."/>
            <person name="Maumus F."/>
            <person name="Osuna-Cruz C.M."/>
            <person name="Vancaester E."/>
            <person name="Stenow R."/>
            <person name="Vandepoele K."/>
            <person name="Ploug H."/>
            <person name="Bruchert V."/>
            <person name="Godhe A."/>
            <person name="Topel M."/>
        </authorList>
    </citation>
    <scope>NUCLEOTIDE SEQUENCE</scope>
    <source>
        <strain evidence="3">R05AC</strain>
    </source>
</reference>
<organism evidence="3 4">
    <name type="scientific">Skeletonema marinoi</name>
    <dbReference type="NCBI Taxonomy" id="267567"/>
    <lineage>
        <taxon>Eukaryota</taxon>
        <taxon>Sar</taxon>
        <taxon>Stramenopiles</taxon>
        <taxon>Ochrophyta</taxon>
        <taxon>Bacillariophyta</taxon>
        <taxon>Coscinodiscophyceae</taxon>
        <taxon>Thalassiosirophycidae</taxon>
        <taxon>Thalassiosirales</taxon>
        <taxon>Skeletonemataceae</taxon>
        <taxon>Skeletonema</taxon>
        <taxon>Skeletonema marinoi-dohrnii complex</taxon>
    </lineage>
</organism>
<dbReference type="EMBL" id="JATAAI010000008">
    <property type="protein sequence ID" value="KAK1743625.1"/>
    <property type="molecule type" value="Genomic_DNA"/>
</dbReference>
<proteinExistence type="predicted"/>
<feature type="region of interest" description="Disordered" evidence="1">
    <location>
        <begin position="45"/>
        <end position="74"/>
    </location>
</feature>
<keyword evidence="2" id="KW-1133">Transmembrane helix</keyword>
<evidence type="ECO:0000256" key="1">
    <source>
        <dbReference type="SAM" id="MobiDB-lite"/>
    </source>
</evidence>
<sequence length="123" mass="13484">MVAINPASTGRRRSASTVGRIFLRFLISCLFVAFYTGVVKRQSKQPLLARNKTDDNIPANAKSVSKDTAAAAAASPQKDWSHCLDAQPNLNITHADAGPRDKVKNPLWLPAYPHHCQKVTLTF</sequence>
<comment type="caution">
    <text evidence="3">The sequence shown here is derived from an EMBL/GenBank/DDBJ whole genome shotgun (WGS) entry which is preliminary data.</text>
</comment>
<dbReference type="AlphaFoldDB" id="A0AAD9DF91"/>
<evidence type="ECO:0000313" key="4">
    <source>
        <dbReference type="Proteomes" id="UP001224775"/>
    </source>
</evidence>
<name>A0AAD9DF91_9STRA</name>